<dbReference type="Proteomes" id="UP000734854">
    <property type="component" value="Unassembled WGS sequence"/>
</dbReference>
<sequence>MDVEDKLALPGSDHAEKKKVASLRAFIKAEYLDAQVTPYHFYVVNWRIKHNPSIGPWKRKCLANHGIVSQCITPTRVNDQ</sequence>
<proteinExistence type="predicted"/>
<evidence type="ECO:0000313" key="2">
    <source>
        <dbReference type="Proteomes" id="UP000734854"/>
    </source>
</evidence>
<dbReference type="EMBL" id="JACMSC010000010">
    <property type="protein sequence ID" value="KAG6503149.1"/>
    <property type="molecule type" value="Genomic_DNA"/>
</dbReference>
<organism evidence="1 2">
    <name type="scientific">Zingiber officinale</name>
    <name type="common">Ginger</name>
    <name type="synonym">Amomum zingiber</name>
    <dbReference type="NCBI Taxonomy" id="94328"/>
    <lineage>
        <taxon>Eukaryota</taxon>
        <taxon>Viridiplantae</taxon>
        <taxon>Streptophyta</taxon>
        <taxon>Embryophyta</taxon>
        <taxon>Tracheophyta</taxon>
        <taxon>Spermatophyta</taxon>
        <taxon>Magnoliopsida</taxon>
        <taxon>Liliopsida</taxon>
        <taxon>Zingiberales</taxon>
        <taxon>Zingiberaceae</taxon>
        <taxon>Zingiber</taxon>
    </lineage>
</organism>
<reference evidence="1 2" key="1">
    <citation type="submission" date="2020-08" db="EMBL/GenBank/DDBJ databases">
        <title>Plant Genome Project.</title>
        <authorList>
            <person name="Zhang R.-G."/>
        </authorList>
    </citation>
    <scope>NUCLEOTIDE SEQUENCE [LARGE SCALE GENOMIC DNA]</scope>
    <source>
        <tissue evidence="1">Rhizome</tissue>
    </source>
</reference>
<keyword evidence="2" id="KW-1185">Reference proteome</keyword>
<gene>
    <name evidence="1" type="ORF">ZIOFF_035460</name>
</gene>
<accession>A0A8J5GGG6</accession>
<protein>
    <submittedName>
        <fullName evidence="1">Uncharacterized protein</fullName>
    </submittedName>
</protein>
<evidence type="ECO:0000313" key="1">
    <source>
        <dbReference type="EMBL" id="KAG6503149.1"/>
    </source>
</evidence>
<name>A0A8J5GGG6_ZINOF</name>
<dbReference type="AlphaFoldDB" id="A0A8J5GGG6"/>
<comment type="caution">
    <text evidence="1">The sequence shown here is derived from an EMBL/GenBank/DDBJ whole genome shotgun (WGS) entry which is preliminary data.</text>
</comment>